<dbReference type="GO" id="GO:0005886">
    <property type="term" value="C:plasma membrane"/>
    <property type="evidence" value="ECO:0007669"/>
    <property type="project" value="UniProtKB-SubCell"/>
</dbReference>
<keyword evidence="7" id="KW-1133">Transmembrane helix</keyword>
<evidence type="ECO:0008006" key="12">
    <source>
        <dbReference type="Google" id="ProtNLM"/>
    </source>
</evidence>
<dbReference type="SMART" id="SM00304">
    <property type="entry name" value="HAMP"/>
    <property type="match status" value="1"/>
</dbReference>
<dbReference type="CDD" id="cd11386">
    <property type="entry name" value="MCP_signal"/>
    <property type="match status" value="1"/>
</dbReference>
<keyword evidence="7" id="KW-0812">Transmembrane</keyword>
<keyword evidence="11" id="KW-1185">Reference proteome</keyword>
<organism evidence="10 11">
    <name type="scientific">Paenibacillus foliorum</name>
    <dbReference type="NCBI Taxonomy" id="2654974"/>
    <lineage>
        <taxon>Bacteria</taxon>
        <taxon>Bacillati</taxon>
        <taxon>Bacillota</taxon>
        <taxon>Bacilli</taxon>
        <taxon>Bacillales</taxon>
        <taxon>Paenibacillaceae</taxon>
        <taxon>Paenibacillus</taxon>
    </lineage>
</organism>
<dbReference type="CDD" id="cd06225">
    <property type="entry name" value="HAMP"/>
    <property type="match status" value="1"/>
</dbReference>
<evidence type="ECO:0000256" key="3">
    <source>
        <dbReference type="ARBA" id="ARBA00023136"/>
    </source>
</evidence>
<dbReference type="SUPFAM" id="SSF58104">
    <property type="entry name" value="Methyl-accepting chemotaxis protein (MCP) signaling domain"/>
    <property type="match status" value="1"/>
</dbReference>
<keyword evidence="4 6" id="KW-0807">Transducer</keyword>
<comment type="similarity">
    <text evidence="5">Belongs to the methyl-accepting chemotaxis (MCP) protein family.</text>
</comment>
<evidence type="ECO:0000259" key="8">
    <source>
        <dbReference type="PROSITE" id="PS50111"/>
    </source>
</evidence>
<protein>
    <recommendedName>
        <fullName evidence="12">Methyl-accepting chemotaxis protein</fullName>
    </recommendedName>
</protein>
<dbReference type="Pfam" id="PF00672">
    <property type="entry name" value="HAMP"/>
    <property type="match status" value="1"/>
</dbReference>
<reference evidence="10" key="1">
    <citation type="submission" date="2019-10" db="EMBL/GenBank/DDBJ databases">
        <title>Description of Paenibacillus glebae sp. nov.</title>
        <authorList>
            <person name="Carlier A."/>
            <person name="Qi S."/>
        </authorList>
    </citation>
    <scope>NUCLEOTIDE SEQUENCE</scope>
    <source>
        <strain evidence="10">LMG 31456</strain>
    </source>
</reference>
<dbReference type="PANTHER" id="PTHR32089:SF112">
    <property type="entry name" value="LYSOZYME-LIKE PROTEIN-RELATED"/>
    <property type="match status" value="1"/>
</dbReference>
<gene>
    <name evidence="10" type="ORF">GC093_21890</name>
</gene>
<dbReference type="PANTHER" id="PTHR32089">
    <property type="entry name" value="METHYL-ACCEPTING CHEMOTAXIS PROTEIN MCPB"/>
    <property type="match status" value="1"/>
</dbReference>
<proteinExistence type="inferred from homology"/>
<evidence type="ECO:0000256" key="5">
    <source>
        <dbReference type="ARBA" id="ARBA00029447"/>
    </source>
</evidence>
<dbReference type="InterPro" id="IPR004089">
    <property type="entry name" value="MCPsignal_dom"/>
</dbReference>
<dbReference type="AlphaFoldDB" id="A0A972GX90"/>
<dbReference type="Pfam" id="PF00015">
    <property type="entry name" value="MCPsignal"/>
    <property type="match status" value="1"/>
</dbReference>
<evidence type="ECO:0000256" key="1">
    <source>
        <dbReference type="ARBA" id="ARBA00004236"/>
    </source>
</evidence>
<sequence>MMMEGCCMGTEASANADMNPIRISRVFIPAVKFLNGLNFLQKFMVVGLIFIIPIVVSAYLFISDVSENIQFTTKEAEGIVPVKLLMELQMEIEAHRSQSILYLNGTTSMKVKMDEQKANVEEKMSALKTWNDAHGANYDTKDKWKTLQEDWYYTKLQIYNAGYEQGIDAHKKLIRDIEDYWNSVAEGSLLNLDAHSEVHLLLDTATQLFNQTERTNLLSTIGQSTVTLSQMSDANRGLLAKEASFKRLQAIKTNMQKMNKNTVNSLEALHGAFQQSNTALVDNIQLQLLSKDKSPVFDMGNDLTALGERAYQTDVELYKAVLIQLERSVQAKLTTYQWKKNSLLAVAIVFIAINVYLFVSLYVSIRRTVRFMAVGSMKLASGDFTVRVPLETKDELRTICAAFNGTAESLATIIVANLKAAEEMSVLAHQLAAGSSDSSESSKDAAAAFHQIAEGAQMQLGCAKQSAVQMADMAEGIQHMAESTTVASEEAVKTTHEAETGYQSINDAVQQMNQIKESISQLGAMIKALEEGSADIGKSVGDIRDIAAQTNLLALNAAIEAARAGEHGRGFAVVASEVRKLSEQSASAAQRITRVVQDIRQATVSTAMQMKEGTVEVEKGILLVHQTGNQFQSVLQSIGQLSGLIQSISATCEQFSAGTDEVAHDLQEMLSIAQSTASSAEQVSETSSRQVASAKENLGSAQYLDEQSKQLKQSMATFIV</sequence>
<name>A0A972GX90_9BACL</name>
<feature type="transmembrane region" description="Helical" evidence="7">
    <location>
        <begin position="43"/>
        <end position="62"/>
    </location>
</feature>
<evidence type="ECO:0000256" key="2">
    <source>
        <dbReference type="ARBA" id="ARBA00022475"/>
    </source>
</evidence>
<evidence type="ECO:0000256" key="4">
    <source>
        <dbReference type="ARBA" id="ARBA00023224"/>
    </source>
</evidence>
<evidence type="ECO:0000313" key="10">
    <source>
        <dbReference type="EMBL" id="NOU95853.1"/>
    </source>
</evidence>
<evidence type="ECO:0000259" key="9">
    <source>
        <dbReference type="PROSITE" id="PS50885"/>
    </source>
</evidence>
<dbReference type="InterPro" id="IPR003660">
    <property type="entry name" value="HAMP_dom"/>
</dbReference>
<feature type="transmembrane region" description="Helical" evidence="7">
    <location>
        <begin position="342"/>
        <end position="363"/>
    </location>
</feature>
<dbReference type="GO" id="GO:0007165">
    <property type="term" value="P:signal transduction"/>
    <property type="evidence" value="ECO:0007669"/>
    <property type="project" value="UniProtKB-KW"/>
</dbReference>
<dbReference type="EMBL" id="WHOD01000082">
    <property type="protein sequence ID" value="NOU95853.1"/>
    <property type="molecule type" value="Genomic_DNA"/>
</dbReference>
<feature type="domain" description="HAMP" evidence="9">
    <location>
        <begin position="363"/>
        <end position="415"/>
    </location>
</feature>
<dbReference type="SMART" id="SM00283">
    <property type="entry name" value="MA"/>
    <property type="match status" value="1"/>
</dbReference>
<evidence type="ECO:0000313" key="11">
    <source>
        <dbReference type="Proteomes" id="UP000641588"/>
    </source>
</evidence>
<dbReference type="Proteomes" id="UP000641588">
    <property type="component" value="Unassembled WGS sequence"/>
</dbReference>
<accession>A0A972GX90</accession>
<dbReference type="Gene3D" id="1.10.287.950">
    <property type="entry name" value="Methyl-accepting chemotaxis protein"/>
    <property type="match status" value="1"/>
</dbReference>
<comment type="subcellular location">
    <subcellularLocation>
        <location evidence="1">Cell membrane</location>
    </subcellularLocation>
</comment>
<keyword evidence="2" id="KW-1003">Cell membrane</keyword>
<evidence type="ECO:0000256" key="7">
    <source>
        <dbReference type="SAM" id="Phobius"/>
    </source>
</evidence>
<evidence type="ECO:0000256" key="6">
    <source>
        <dbReference type="PROSITE-ProRule" id="PRU00284"/>
    </source>
</evidence>
<dbReference type="PROSITE" id="PS50885">
    <property type="entry name" value="HAMP"/>
    <property type="match status" value="1"/>
</dbReference>
<comment type="caution">
    <text evidence="10">The sequence shown here is derived from an EMBL/GenBank/DDBJ whole genome shotgun (WGS) entry which is preliminary data.</text>
</comment>
<dbReference type="PROSITE" id="PS50111">
    <property type="entry name" value="CHEMOTAXIS_TRANSDUC_2"/>
    <property type="match status" value="1"/>
</dbReference>
<keyword evidence="3 7" id="KW-0472">Membrane</keyword>
<feature type="domain" description="Methyl-accepting transducer" evidence="8">
    <location>
        <begin position="434"/>
        <end position="670"/>
    </location>
</feature>